<dbReference type="Pfam" id="PF00514">
    <property type="entry name" value="Arm"/>
    <property type="match status" value="2"/>
</dbReference>
<dbReference type="PANTHER" id="PTHR23316">
    <property type="entry name" value="IMPORTIN ALPHA"/>
    <property type="match status" value="1"/>
</dbReference>
<gene>
    <name evidence="5" type="ORF">llap_19210</name>
</gene>
<dbReference type="Gene3D" id="1.25.10.10">
    <property type="entry name" value="Leucine-rich Repeat Variant"/>
    <property type="match status" value="1"/>
</dbReference>
<sequence>METVQEILVDTVWALSYLTDGGNEQIQMVIDSGVVPFLVPLLSHQEVKVQTAALRAVGNIVTGTDEQTQVVLNCDVLSYFPNLLTHPKEKINKVVLDGLKNILIMAGDEASTIAEIIEECGGLEKIEALQQHENEDIYKLAFEIIDQYFSGDDIDEDPSLIPEATQGGTYNFDPTANLQTKEFNF</sequence>
<protein>
    <recommendedName>
        <fullName evidence="7">Importin subunit alpha-4</fullName>
    </recommendedName>
</protein>
<dbReference type="InterPro" id="IPR032413">
    <property type="entry name" value="Arm_3"/>
</dbReference>
<dbReference type="SUPFAM" id="SSF48371">
    <property type="entry name" value="ARM repeat"/>
    <property type="match status" value="1"/>
</dbReference>
<accession>A0A2I0T9L5</accession>
<keyword evidence="6" id="KW-1185">Reference proteome</keyword>
<dbReference type="PROSITE" id="PS50176">
    <property type="entry name" value="ARM_REPEAT"/>
    <property type="match status" value="1"/>
</dbReference>
<evidence type="ECO:0000313" key="6">
    <source>
        <dbReference type="Proteomes" id="UP000233556"/>
    </source>
</evidence>
<organism evidence="5 6">
    <name type="scientific">Limosa lapponica baueri</name>
    <dbReference type="NCBI Taxonomy" id="1758121"/>
    <lineage>
        <taxon>Eukaryota</taxon>
        <taxon>Metazoa</taxon>
        <taxon>Chordata</taxon>
        <taxon>Craniata</taxon>
        <taxon>Vertebrata</taxon>
        <taxon>Euteleostomi</taxon>
        <taxon>Archelosauria</taxon>
        <taxon>Archosauria</taxon>
        <taxon>Dinosauria</taxon>
        <taxon>Saurischia</taxon>
        <taxon>Theropoda</taxon>
        <taxon>Coelurosauria</taxon>
        <taxon>Aves</taxon>
        <taxon>Neognathae</taxon>
        <taxon>Neoaves</taxon>
        <taxon>Charadriiformes</taxon>
        <taxon>Scolopacidae</taxon>
        <taxon>Limosa</taxon>
    </lineage>
</organism>
<dbReference type="OrthoDB" id="29145at2759"/>
<evidence type="ECO:0000313" key="5">
    <source>
        <dbReference type="EMBL" id="PKU30486.1"/>
    </source>
</evidence>
<proteinExistence type="inferred from homology"/>
<feature type="repeat" description="ARM" evidence="4">
    <location>
        <begin position="33"/>
        <end position="71"/>
    </location>
</feature>
<dbReference type="InterPro" id="IPR016024">
    <property type="entry name" value="ARM-type_fold"/>
</dbReference>
<name>A0A2I0T9L5_LIMLA</name>
<reference evidence="6" key="1">
    <citation type="submission" date="2017-11" db="EMBL/GenBank/DDBJ databases">
        <authorList>
            <person name="Lima N.C."/>
            <person name="Parody-Merino A.M."/>
            <person name="Battley P.F."/>
            <person name="Fidler A.E."/>
            <person name="Prosdocimi F."/>
        </authorList>
    </citation>
    <scope>NUCLEOTIDE SEQUENCE [LARGE SCALE GENOMIC DNA]</scope>
</reference>
<dbReference type="GO" id="GO:0015031">
    <property type="term" value="P:protein transport"/>
    <property type="evidence" value="ECO:0007669"/>
    <property type="project" value="UniProtKB-KW"/>
</dbReference>
<dbReference type="AlphaFoldDB" id="A0A2I0T9L5"/>
<dbReference type="EMBL" id="KZ514582">
    <property type="protein sequence ID" value="PKU30486.1"/>
    <property type="molecule type" value="Genomic_DNA"/>
</dbReference>
<keyword evidence="3" id="KW-0653">Protein transport</keyword>
<dbReference type="InterPro" id="IPR000225">
    <property type="entry name" value="Armadillo"/>
</dbReference>
<comment type="similarity">
    <text evidence="1">Belongs to the importin alpha family.</text>
</comment>
<dbReference type="Proteomes" id="UP000233556">
    <property type="component" value="Unassembled WGS sequence"/>
</dbReference>
<reference evidence="6" key="2">
    <citation type="submission" date="2017-12" db="EMBL/GenBank/DDBJ databases">
        <title>Genome sequence of the Bar-tailed Godwit (Limosa lapponica baueri).</title>
        <authorList>
            <person name="Lima N.C.B."/>
            <person name="Parody-Merino A.M."/>
            <person name="Battley P.F."/>
            <person name="Fidler A.E."/>
            <person name="Prosdocimi F."/>
        </authorList>
    </citation>
    <scope>NUCLEOTIDE SEQUENCE [LARGE SCALE GENOMIC DNA]</scope>
</reference>
<evidence type="ECO:0008006" key="7">
    <source>
        <dbReference type="Google" id="ProtNLM"/>
    </source>
</evidence>
<keyword evidence="2" id="KW-0813">Transport</keyword>
<evidence type="ECO:0000256" key="3">
    <source>
        <dbReference type="ARBA" id="ARBA00022927"/>
    </source>
</evidence>
<evidence type="ECO:0000256" key="1">
    <source>
        <dbReference type="ARBA" id="ARBA00010394"/>
    </source>
</evidence>
<evidence type="ECO:0000256" key="2">
    <source>
        <dbReference type="ARBA" id="ARBA00022448"/>
    </source>
</evidence>
<dbReference type="SMART" id="SM00185">
    <property type="entry name" value="ARM"/>
    <property type="match status" value="2"/>
</dbReference>
<evidence type="ECO:0000256" key="4">
    <source>
        <dbReference type="PROSITE-ProRule" id="PRU00259"/>
    </source>
</evidence>
<dbReference type="InterPro" id="IPR011989">
    <property type="entry name" value="ARM-like"/>
</dbReference>
<dbReference type="Pfam" id="PF16186">
    <property type="entry name" value="Arm_3"/>
    <property type="match status" value="1"/>
</dbReference>